<comment type="caution">
    <text evidence="1">The sequence shown here is derived from an EMBL/GenBank/DDBJ whole genome shotgun (WGS) entry which is preliminary data.</text>
</comment>
<name>A0A4C1ZLZ4_EUMVA</name>
<evidence type="ECO:0000313" key="1">
    <source>
        <dbReference type="EMBL" id="GBP87909.1"/>
    </source>
</evidence>
<keyword evidence="2" id="KW-1185">Reference proteome</keyword>
<organism evidence="1 2">
    <name type="scientific">Eumeta variegata</name>
    <name type="common">Bagworm moth</name>
    <name type="synonym">Eumeta japonica</name>
    <dbReference type="NCBI Taxonomy" id="151549"/>
    <lineage>
        <taxon>Eukaryota</taxon>
        <taxon>Metazoa</taxon>
        <taxon>Ecdysozoa</taxon>
        <taxon>Arthropoda</taxon>
        <taxon>Hexapoda</taxon>
        <taxon>Insecta</taxon>
        <taxon>Pterygota</taxon>
        <taxon>Neoptera</taxon>
        <taxon>Endopterygota</taxon>
        <taxon>Lepidoptera</taxon>
        <taxon>Glossata</taxon>
        <taxon>Ditrysia</taxon>
        <taxon>Tineoidea</taxon>
        <taxon>Psychidae</taxon>
        <taxon>Oiketicinae</taxon>
        <taxon>Eumeta</taxon>
    </lineage>
</organism>
<gene>
    <name evidence="1" type="ORF">EVAR_66388_1</name>
</gene>
<protein>
    <submittedName>
        <fullName evidence="1">Uncharacterized protein</fullName>
    </submittedName>
</protein>
<evidence type="ECO:0000313" key="2">
    <source>
        <dbReference type="Proteomes" id="UP000299102"/>
    </source>
</evidence>
<proteinExistence type="predicted"/>
<reference evidence="1 2" key="1">
    <citation type="journal article" date="2019" name="Commun. Biol.">
        <title>The bagworm genome reveals a unique fibroin gene that provides high tensile strength.</title>
        <authorList>
            <person name="Kono N."/>
            <person name="Nakamura H."/>
            <person name="Ohtoshi R."/>
            <person name="Tomita M."/>
            <person name="Numata K."/>
            <person name="Arakawa K."/>
        </authorList>
    </citation>
    <scope>NUCLEOTIDE SEQUENCE [LARGE SCALE GENOMIC DNA]</scope>
</reference>
<accession>A0A4C1ZLZ4</accession>
<dbReference type="AlphaFoldDB" id="A0A4C1ZLZ4"/>
<dbReference type="EMBL" id="BGZK01001893">
    <property type="protein sequence ID" value="GBP87909.1"/>
    <property type="molecule type" value="Genomic_DNA"/>
</dbReference>
<dbReference type="Proteomes" id="UP000299102">
    <property type="component" value="Unassembled WGS sequence"/>
</dbReference>
<sequence length="148" mass="16877">MAAARPHWIWDEIRQNDLKKTLNLTHVKESFEKIYLVARSAHRDDAYALSLAYIANITSSYQSSRLPRSVGISFVYVAYKLGDKQVDRDVRWGIWSQHRALVALALGVLHKESPGPDTKCDPHALCLTFNSPFICVGVRDKMDIQYTE</sequence>